<accession>A0A6C0EBN9</accession>
<proteinExistence type="predicted"/>
<reference evidence="1" key="1">
    <citation type="journal article" date="2020" name="Nature">
        <title>Giant virus diversity and host interactions through global metagenomics.</title>
        <authorList>
            <person name="Schulz F."/>
            <person name="Roux S."/>
            <person name="Paez-Espino D."/>
            <person name="Jungbluth S."/>
            <person name="Walsh D.A."/>
            <person name="Denef V.J."/>
            <person name="McMahon K.D."/>
            <person name="Konstantinidis K.T."/>
            <person name="Eloe-Fadrosh E.A."/>
            <person name="Kyrpides N.C."/>
            <person name="Woyke T."/>
        </authorList>
    </citation>
    <scope>NUCLEOTIDE SEQUENCE</scope>
    <source>
        <strain evidence="1">GVMAG-M-3300023179-27</strain>
    </source>
</reference>
<protein>
    <submittedName>
        <fullName evidence="1">Uncharacterized protein</fullName>
    </submittedName>
</protein>
<dbReference type="EMBL" id="MN739777">
    <property type="protein sequence ID" value="QHT25990.1"/>
    <property type="molecule type" value="Genomic_DNA"/>
</dbReference>
<sequence length="163" mass="19355">MAEVIKPITQILVVRPNGIFIFDIHGRKYESFFDIVTYKPSEEAMEMFYMMSSKKNFSDYNMRFIYCSLANLPLIWDDKLLKEWIDNKTIQFEKVEVIPEESKMPQNFVLHNIYEICDINNLDYPIFSQYPNTISASSQSRIMIHCIKKYIAKEFYATEIDLS</sequence>
<evidence type="ECO:0000313" key="1">
    <source>
        <dbReference type="EMBL" id="QHT25990.1"/>
    </source>
</evidence>
<dbReference type="AlphaFoldDB" id="A0A6C0EBN9"/>
<organism evidence="1">
    <name type="scientific">viral metagenome</name>
    <dbReference type="NCBI Taxonomy" id="1070528"/>
    <lineage>
        <taxon>unclassified sequences</taxon>
        <taxon>metagenomes</taxon>
        <taxon>organismal metagenomes</taxon>
    </lineage>
</organism>
<name>A0A6C0EBN9_9ZZZZ</name>